<reference evidence="1 2" key="1">
    <citation type="submission" date="2018-11" db="EMBL/GenBank/DDBJ databases">
        <authorList>
            <consortium name="Pathogen Informatics"/>
        </authorList>
    </citation>
    <scope>NUCLEOTIDE SEQUENCE [LARGE SCALE GENOMIC DNA]</scope>
</reference>
<feature type="non-terminal residue" evidence="1">
    <location>
        <position position="41"/>
    </location>
</feature>
<protein>
    <submittedName>
        <fullName evidence="1">Uncharacterized protein</fullName>
    </submittedName>
</protein>
<gene>
    <name evidence="1" type="ORF">DILT_LOCUS19622</name>
</gene>
<keyword evidence="2" id="KW-1185">Reference proteome</keyword>
<dbReference type="EMBL" id="UYRU01116958">
    <property type="protein sequence ID" value="VDN45495.1"/>
    <property type="molecule type" value="Genomic_DNA"/>
</dbReference>
<organism evidence="1 2">
    <name type="scientific">Dibothriocephalus latus</name>
    <name type="common">Fish tapeworm</name>
    <name type="synonym">Diphyllobothrium latum</name>
    <dbReference type="NCBI Taxonomy" id="60516"/>
    <lineage>
        <taxon>Eukaryota</taxon>
        <taxon>Metazoa</taxon>
        <taxon>Spiralia</taxon>
        <taxon>Lophotrochozoa</taxon>
        <taxon>Platyhelminthes</taxon>
        <taxon>Cestoda</taxon>
        <taxon>Eucestoda</taxon>
        <taxon>Diphyllobothriidea</taxon>
        <taxon>Diphyllobothriidae</taxon>
        <taxon>Dibothriocephalus</taxon>
    </lineage>
</organism>
<sequence>MIGLYLLCPLQTFFTRAYDRICEEQKQEAAAAGNGDALPAA</sequence>
<evidence type="ECO:0000313" key="1">
    <source>
        <dbReference type="EMBL" id="VDN45495.1"/>
    </source>
</evidence>
<accession>A0A3P7NRM8</accession>
<evidence type="ECO:0000313" key="2">
    <source>
        <dbReference type="Proteomes" id="UP000281553"/>
    </source>
</evidence>
<name>A0A3P7NRM8_DIBLA</name>
<dbReference type="Proteomes" id="UP000281553">
    <property type="component" value="Unassembled WGS sequence"/>
</dbReference>
<dbReference type="AlphaFoldDB" id="A0A3P7NRM8"/>
<proteinExistence type="predicted"/>